<evidence type="ECO:0000313" key="7">
    <source>
        <dbReference type="Proteomes" id="UP000192911"/>
    </source>
</evidence>
<feature type="domain" description="VRR-NUC" evidence="5">
    <location>
        <begin position="80"/>
        <end position="194"/>
    </location>
</feature>
<feature type="compositionally biased region" description="Low complexity" evidence="4">
    <location>
        <begin position="207"/>
        <end position="217"/>
    </location>
</feature>
<keyword evidence="7" id="KW-1185">Reference proteome</keyword>
<evidence type="ECO:0000256" key="2">
    <source>
        <dbReference type="ARBA" id="ARBA00022722"/>
    </source>
</evidence>
<proteinExistence type="predicted"/>
<dbReference type="GO" id="GO:0016788">
    <property type="term" value="F:hydrolase activity, acting on ester bonds"/>
    <property type="evidence" value="ECO:0007669"/>
    <property type="project" value="InterPro"/>
</dbReference>
<evidence type="ECO:0000313" key="6">
    <source>
        <dbReference type="EMBL" id="SMF48424.1"/>
    </source>
</evidence>
<evidence type="ECO:0000259" key="5">
    <source>
        <dbReference type="SMART" id="SM00990"/>
    </source>
</evidence>
<dbReference type="GeneID" id="95550220"/>
<organism evidence="6 7">
    <name type="scientific">Trinickia caryophylli</name>
    <name type="common">Paraburkholderia caryophylli</name>
    <dbReference type="NCBI Taxonomy" id="28094"/>
    <lineage>
        <taxon>Bacteria</taxon>
        <taxon>Pseudomonadati</taxon>
        <taxon>Pseudomonadota</taxon>
        <taxon>Betaproteobacteria</taxon>
        <taxon>Burkholderiales</taxon>
        <taxon>Burkholderiaceae</taxon>
        <taxon>Trinickia</taxon>
    </lineage>
</organism>
<dbReference type="GO" id="GO:0004518">
    <property type="term" value="F:nuclease activity"/>
    <property type="evidence" value="ECO:0007669"/>
    <property type="project" value="UniProtKB-KW"/>
</dbReference>
<feature type="region of interest" description="Disordered" evidence="4">
    <location>
        <begin position="1"/>
        <end position="26"/>
    </location>
</feature>
<feature type="compositionally biased region" description="Basic and acidic residues" evidence="4">
    <location>
        <begin position="190"/>
        <end position="199"/>
    </location>
</feature>
<dbReference type="RefSeq" id="WP_085228408.1">
    <property type="nucleotide sequence ID" value="NZ_BSQD01000010.1"/>
</dbReference>
<comment type="cofactor">
    <cofactor evidence="1">
        <name>Mg(2+)</name>
        <dbReference type="ChEBI" id="CHEBI:18420"/>
    </cofactor>
</comment>
<dbReference type="AlphaFoldDB" id="A0A1X7F976"/>
<evidence type="ECO:0000256" key="1">
    <source>
        <dbReference type="ARBA" id="ARBA00001946"/>
    </source>
</evidence>
<dbReference type="InterPro" id="IPR014883">
    <property type="entry name" value="VRR_NUC"/>
</dbReference>
<dbReference type="SMART" id="SM00990">
    <property type="entry name" value="VRR_NUC"/>
    <property type="match status" value="1"/>
</dbReference>
<dbReference type="STRING" id="28094.SAMN06295900_10856"/>
<reference evidence="7" key="1">
    <citation type="submission" date="2017-04" db="EMBL/GenBank/DDBJ databases">
        <authorList>
            <person name="Varghese N."/>
            <person name="Submissions S."/>
        </authorList>
    </citation>
    <scope>NUCLEOTIDE SEQUENCE [LARGE SCALE GENOMIC DNA]</scope>
    <source>
        <strain evidence="7">Ballard 720</strain>
    </source>
</reference>
<evidence type="ECO:0000256" key="3">
    <source>
        <dbReference type="ARBA" id="ARBA00022801"/>
    </source>
</evidence>
<feature type="compositionally biased region" description="Gly residues" evidence="4">
    <location>
        <begin position="1"/>
        <end position="15"/>
    </location>
</feature>
<keyword evidence="3" id="KW-0378">Hydrolase</keyword>
<feature type="region of interest" description="Disordered" evidence="4">
    <location>
        <begin position="190"/>
        <end position="249"/>
    </location>
</feature>
<name>A0A1X7F976_TRICW</name>
<dbReference type="Pfam" id="PF08774">
    <property type="entry name" value="VRR_NUC"/>
    <property type="match status" value="1"/>
</dbReference>
<evidence type="ECO:0000256" key="4">
    <source>
        <dbReference type="SAM" id="MobiDB-lite"/>
    </source>
</evidence>
<gene>
    <name evidence="6" type="ORF">SAMN06295900_10856</name>
</gene>
<protein>
    <submittedName>
        <fullName evidence="6">VRR-NUC domain-containing protein</fullName>
    </submittedName>
</protein>
<dbReference type="Proteomes" id="UP000192911">
    <property type="component" value="Unassembled WGS sequence"/>
</dbReference>
<feature type="compositionally biased region" description="Pro residues" evidence="4">
    <location>
        <begin position="235"/>
        <end position="249"/>
    </location>
</feature>
<dbReference type="OrthoDB" id="6675421at2"/>
<sequence>MSGYGAGYSTGGTASGDGRTTQVGLQSGLSPKDRAVLCDAVCNCKRIGVASVDGKIQRQRCVMQRLNYQDMVSQVTTGQRTVYRPEVAYDMRPGVPTPIMSSQDPLQPHPFLPNWLNKYWPGGYAEYTKLAGQGLIRRPDVIVVNDPDQPPVQSNIKMCVEMKFPPDDFSREQRTDYIRIAGGPNKFERIGPAECKCGEEKEDTETSKSSQPKASKQSDLEDLFGGGSSTSMGSGPPPLPPMPPLPVFP</sequence>
<accession>A0A1X7F976</accession>
<dbReference type="EMBL" id="FXAH01000008">
    <property type="protein sequence ID" value="SMF48424.1"/>
    <property type="molecule type" value="Genomic_DNA"/>
</dbReference>
<keyword evidence="2" id="KW-0540">Nuclease</keyword>